<gene>
    <name evidence="1" type="ORF">SORBI_3003G211266</name>
</gene>
<accession>A0A1W0VYC5</accession>
<dbReference type="InParanoid" id="A0A1W0VYC5"/>
<keyword evidence="2" id="KW-1185">Reference proteome</keyword>
<protein>
    <submittedName>
        <fullName evidence="1">Uncharacterized protein</fullName>
    </submittedName>
</protein>
<reference evidence="1 2" key="1">
    <citation type="journal article" date="2009" name="Nature">
        <title>The Sorghum bicolor genome and the diversification of grasses.</title>
        <authorList>
            <person name="Paterson A.H."/>
            <person name="Bowers J.E."/>
            <person name="Bruggmann R."/>
            <person name="Dubchak I."/>
            <person name="Grimwood J."/>
            <person name="Gundlach H."/>
            <person name="Haberer G."/>
            <person name="Hellsten U."/>
            <person name="Mitros T."/>
            <person name="Poliakov A."/>
            <person name="Schmutz J."/>
            <person name="Spannagl M."/>
            <person name="Tang H."/>
            <person name="Wang X."/>
            <person name="Wicker T."/>
            <person name="Bharti A.K."/>
            <person name="Chapman J."/>
            <person name="Feltus F.A."/>
            <person name="Gowik U."/>
            <person name="Grigoriev I.V."/>
            <person name="Lyons E."/>
            <person name="Maher C.A."/>
            <person name="Martis M."/>
            <person name="Narechania A."/>
            <person name="Otillar R.P."/>
            <person name="Penning B.W."/>
            <person name="Salamov A.A."/>
            <person name="Wang Y."/>
            <person name="Zhang L."/>
            <person name="Carpita N.C."/>
            <person name="Freeling M."/>
            <person name="Gingle A.R."/>
            <person name="Hash C.T."/>
            <person name="Keller B."/>
            <person name="Klein P."/>
            <person name="Kresovich S."/>
            <person name="McCann M.C."/>
            <person name="Ming R."/>
            <person name="Peterson D.G."/>
            <person name="Mehboob-ur-Rahman"/>
            <person name="Ware D."/>
            <person name="Westhoff P."/>
            <person name="Mayer K.F."/>
            <person name="Messing J."/>
            <person name="Rokhsar D.S."/>
        </authorList>
    </citation>
    <scope>NUCLEOTIDE SEQUENCE [LARGE SCALE GENOMIC DNA]</scope>
    <source>
        <strain evidence="2">cv. BTx623</strain>
    </source>
</reference>
<dbReference type="EMBL" id="CM000762">
    <property type="protein sequence ID" value="OQU87130.1"/>
    <property type="molecule type" value="Genomic_DNA"/>
</dbReference>
<evidence type="ECO:0000313" key="2">
    <source>
        <dbReference type="Proteomes" id="UP000000768"/>
    </source>
</evidence>
<proteinExistence type="predicted"/>
<evidence type="ECO:0000313" key="1">
    <source>
        <dbReference type="EMBL" id="OQU87130.1"/>
    </source>
</evidence>
<name>A0A1W0VYC5_SORBI</name>
<dbReference type="Proteomes" id="UP000000768">
    <property type="component" value="Chromosome 3"/>
</dbReference>
<sequence length="81" mass="9366">MLYLQRCRRQTTYTAQPPRLQSPYMATGFDFFMLYRSLAETTTNLGVGLLHLGSVNFCPSVGPIWVRARSCIRDREFLFVV</sequence>
<dbReference type="Gramene" id="OQU87130">
    <property type="protein sequence ID" value="OQU87130"/>
    <property type="gene ID" value="SORBI_3003G211266"/>
</dbReference>
<organism evidence="1 2">
    <name type="scientific">Sorghum bicolor</name>
    <name type="common">Sorghum</name>
    <name type="synonym">Sorghum vulgare</name>
    <dbReference type="NCBI Taxonomy" id="4558"/>
    <lineage>
        <taxon>Eukaryota</taxon>
        <taxon>Viridiplantae</taxon>
        <taxon>Streptophyta</taxon>
        <taxon>Embryophyta</taxon>
        <taxon>Tracheophyta</taxon>
        <taxon>Spermatophyta</taxon>
        <taxon>Magnoliopsida</taxon>
        <taxon>Liliopsida</taxon>
        <taxon>Poales</taxon>
        <taxon>Poaceae</taxon>
        <taxon>PACMAD clade</taxon>
        <taxon>Panicoideae</taxon>
        <taxon>Andropogonodae</taxon>
        <taxon>Andropogoneae</taxon>
        <taxon>Sorghinae</taxon>
        <taxon>Sorghum</taxon>
    </lineage>
</organism>
<dbReference type="AlphaFoldDB" id="A0A1W0VYC5"/>
<reference evidence="2" key="2">
    <citation type="journal article" date="2018" name="Plant J.">
        <title>The Sorghum bicolor reference genome: improved assembly, gene annotations, a transcriptome atlas, and signatures of genome organization.</title>
        <authorList>
            <person name="McCormick R.F."/>
            <person name="Truong S.K."/>
            <person name="Sreedasyam A."/>
            <person name="Jenkins J."/>
            <person name="Shu S."/>
            <person name="Sims D."/>
            <person name="Kennedy M."/>
            <person name="Amirebrahimi M."/>
            <person name="Weers B.D."/>
            <person name="McKinley B."/>
            <person name="Mattison A."/>
            <person name="Morishige D.T."/>
            <person name="Grimwood J."/>
            <person name="Schmutz J."/>
            <person name="Mullet J.E."/>
        </authorList>
    </citation>
    <scope>NUCLEOTIDE SEQUENCE [LARGE SCALE GENOMIC DNA]</scope>
    <source>
        <strain evidence="2">cv. BTx623</strain>
    </source>
</reference>